<keyword evidence="2" id="KW-0812">Transmembrane</keyword>
<feature type="transmembrane region" description="Helical" evidence="2">
    <location>
        <begin position="2070"/>
        <end position="2091"/>
    </location>
</feature>
<evidence type="ECO:0000256" key="2">
    <source>
        <dbReference type="SAM" id="Phobius"/>
    </source>
</evidence>
<feature type="region of interest" description="Disordered" evidence="1">
    <location>
        <begin position="1914"/>
        <end position="1934"/>
    </location>
</feature>
<name>A0AAD9J6F8_9ANNE</name>
<evidence type="ECO:0000313" key="4">
    <source>
        <dbReference type="EMBL" id="KAK2146983.1"/>
    </source>
</evidence>
<evidence type="ECO:0000256" key="3">
    <source>
        <dbReference type="SAM" id="SignalP"/>
    </source>
</evidence>
<feature type="signal peptide" evidence="3">
    <location>
        <begin position="1"/>
        <end position="37"/>
    </location>
</feature>
<sequence length="2179" mass="238407">MLTGFRGTNRPAMAALSSCRLLLFVLLILEVISSTTAKDQCKRGGAFGFKKVGDCKCDNVWGCFINKNRNCGQNVDCDVNAAEVSNAARYNVNVKFDIKYIIATNKFLSDMFNGFSEIRDNLKTKITEAMGCTGPDVTMRGLQDFDTTYFLLRGRLSVSFNLKIYTASSDVFTQYGLQQVIVDIVKEAGYTTDRSSFRNTVTEAEPDPVAMTTVQPTEPSNPCDAETDVEGASIVSFEVDFTLTGIKISQSGLFKARQTYNSLEVNLKDQLSDTLGCTGKQAALASFTNYDSWLVSDRFDFSRTFSIMALIYFGPANMVVSFSLEVLTTSTGSTVKTQIEGVIKSLVTNSGFNVKEITVDQDELSCNASASVNVEYETLNVACTIENAPDDLAEFYLDTANIDVVLQKEIRTALGCQGSMPTVVYLGEFEMMPKKVTHKIEVSFSLYLVLASGASVDESLIKTKVSSLIKTKTRLSMSQESFAFEVKTVVIEEYVEGDEVIEELPCSQDDAVNQTVQLEHHSVNITFTMTGLNFNLPRLSVGFKGSMSLLKSEIKRKLRDQLGCDHGHQAMNEISKFESSMDESSGTLNITATFDIFGTSNGTNGTNEISDESLEAISSAITEASEELDFTVEEESLNITVAEIPEPAAAAAAAAAAVARRRTTTITFIPIDVCQGRGRSEPLVLHEFNVSLSVKGYDATEDKSFSRVLTSFRADLTTEFEKVLGCAGSKHALKKIEAVNYGGSVLTQSTVLEYTLYIYTLASDSEAASLDEMVTSVITTAVEEKLSATLTSITISGSEDACEGGGNEEDLVLHEFHLTLTLESSNFAGVMGGMTLADALVGFKADLEFELERALGCAGPVRALKKIKANDYSGGFRGSRAVFEYTVYIYTTGNESDSTSLNDTVNSVIGTTVEEKLQVTLVSRSMTGPEEDCKGSANDDDLVLHEYHLSLSLEGFTFGGFMGSFSFSEVLISFKRDLSFELENALGCAGSKHALKKITADNYNKGRMEGSAVFEYTVYIYTSGNESDSASLNDTVNSAISTAVEEKLGVTLTSSFMSVTIIEDFEDEMKSGEKGRCEGSGNDDDLVLHEYHLSLSLKGFTSGRFTRPISFSEVLISFKGDLSFELENALGCAGSKHALKKITADNYKRGRMEGSAVFEYTLYIYTSGNESDSASLNDTVNSAISTAVEEKLGVTLTSSFMSVTIIEDFEDGMKSGEKGRCEGSGNDDDLVLHEYHLSLSLEGFTSGRLMRSMSFGDVLISFKADLAFELERNLGCAGSKQALKKITADDYSGSVMEGHAVFEYTVYIYTSGNDSDSASLNVTVKNIISVAIEEKLQVTVTTINMIVSIIDDFEDDENSGDENVCDGNDDEELVLSEVDLTLSLEGFNSTIMSFNVLLISLRADLDFELQSSTTLKIKFENVLGCTGSEHSLKKINAIYHSGNPVDRLAILEYELFIYTSINDSDSVFLNETVTSVVSAAAEEKLGIPILSVTITRSTVVCEGEDEDLVLQEVKLTLDVVNFNFTAHLMQMPFKSLLNFFRKQFEIELDRTMGCAGSMRALAKIDGIKASGDKEAGTCKLEYALYVYSTADDLESVFLNNTINSVIIDIIEEKFHATLQSFLISYMVVETIKHDSSGEKDKLDCSSRDDEDWQEEKLKISFTITVNDSTMPNFVLPFATQFNLFQSEITSRFRALFGCAGSKEAFQGLRDFNSLLDSNVSTVEISFQLATKFTPTKMVSPEQIRKALIAVLIQTTWTLNTSSISIRESRSNTELPEQGHGSDAGQSGSGGNEDLVCESGGADLETKRLSVTVSFTMFDVNFLDENLAGTLTSINLLERKLLKEIKNAMGCHGDKPAVSSLEDYLSVPDPFNRYNNISFHLIALSQTTSSIDKDLLRGAVNSTISANNFKINDDTLTITDTDPDSPSKGDPDNPVCAPQQLVWKQMFVYRTTVRLYGVNYVPDLADQSSEIYKSYTSTLTVDLSHRLGCNSMKLKGGVQAISNVSFSYGSVIAEFDLGTSTNNITDDDIKDAVNEQLTVMGMEPDPTETDTKLKQRPSVAEPDAAAVTATWIIAGAVVGSMLLFMIGLIVYWKCRRNRRAKGYRESNMGIQPDHDIYSSNNALYWREKTPSYLSTDENAYDLQKNSVYGLAPAVSMDAPSVRIVLMMASFGMVNYNGFYG</sequence>
<comment type="caution">
    <text evidence="4">The sequence shown here is derived from an EMBL/GenBank/DDBJ whole genome shotgun (WGS) entry which is preliminary data.</text>
</comment>
<evidence type="ECO:0000313" key="5">
    <source>
        <dbReference type="Proteomes" id="UP001208570"/>
    </source>
</evidence>
<dbReference type="EMBL" id="JAODUP010000575">
    <property type="protein sequence ID" value="KAK2146983.1"/>
    <property type="molecule type" value="Genomic_DNA"/>
</dbReference>
<accession>A0AAD9J6F8</accession>
<dbReference type="Proteomes" id="UP001208570">
    <property type="component" value="Unassembled WGS sequence"/>
</dbReference>
<evidence type="ECO:0000256" key="1">
    <source>
        <dbReference type="SAM" id="MobiDB-lite"/>
    </source>
</evidence>
<proteinExistence type="predicted"/>
<keyword evidence="2" id="KW-1133">Transmembrane helix</keyword>
<organism evidence="4 5">
    <name type="scientific">Paralvinella palmiformis</name>
    <dbReference type="NCBI Taxonomy" id="53620"/>
    <lineage>
        <taxon>Eukaryota</taxon>
        <taxon>Metazoa</taxon>
        <taxon>Spiralia</taxon>
        <taxon>Lophotrochozoa</taxon>
        <taxon>Annelida</taxon>
        <taxon>Polychaeta</taxon>
        <taxon>Sedentaria</taxon>
        <taxon>Canalipalpata</taxon>
        <taxon>Terebellida</taxon>
        <taxon>Terebelliformia</taxon>
        <taxon>Alvinellidae</taxon>
        <taxon>Paralvinella</taxon>
    </lineage>
</organism>
<feature type="chain" id="PRO_5042028257" evidence="3">
    <location>
        <begin position="38"/>
        <end position="2179"/>
    </location>
</feature>
<protein>
    <submittedName>
        <fullName evidence="4">Uncharacterized protein</fullName>
    </submittedName>
</protein>
<keyword evidence="2" id="KW-0472">Membrane</keyword>
<feature type="region of interest" description="Disordered" evidence="1">
    <location>
        <begin position="1767"/>
        <end position="1796"/>
    </location>
</feature>
<gene>
    <name evidence="4" type="ORF">LSH36_575g00056</name>
</gene>
<reference evidence="4" key="1">
    <citation type="journal article" date="2023" name="Mol. Biol. Evol.">
        <title>Third-Generation Sequencing Reveals the Adaptive Role of the Epigenome in Three Deep-Sea Polychaetes.</title>
        <authorList>
            <person name="Perez M."/>
            <person name="Aroh O."/>
            <person name="Sun Y."/>
            <person name="Lan Y."/>
            <person name="Juniper S.K."/>
            <person name="Young C.R."/>
            <person name="Angers B."/>
            <person name="Qian P.Y."/>
        </authorList>
    </citation>
    <scope>NUCLEOTIDE SEQUENCE</scope>
    <source>
        <strain evidence="4">P08H-3</strain>
    </source>
</reference>
<dbReference type="CDD" id="cd12087">
    <property type="entry name" value="TM_EGFR-like"/>
    <property type="match status" value="1"/>
</dbReference>
<keyword evidence="3" id="KW-0732">Signal</keyword>
<keyword evidence="5" id="KW-1185">Reference proteome</keyword>